<gene>
    <name evidence="1" type="ORF">Egran_05551</name>
</gene>
<dbReference type="Pfam" id="PF11917">
    <property type="entry name" value="DUF3435"/>
    <property type="match status" value="1"/>
</dbReference>
<name>A0A232LR89_9EURO</name>
<feature type="non-terminal residue" evidence="1">
    <location>
        <position position="104"/>
    </location>
</feature>
<reference evidence="1 2" key="1">
    <citation type="journal article" date="2015" name="Environ. Microbiol.">
        <title>Metagenome sequence of Elaphomyces granulatus from sporocarp tissue reveals Ascomycota ectomycorrhizal fingerprints of genome expansion and a Proteobacteria-rich microbiome.</title>
        <authorList>
            <person name="Quandt C.A."/>
            <person name="Kohler A."/>
            <person name="Hesse C.N."/>
            <person name="Sharpton T.J."/>
            <person name="Martin F."/>
            <person name="Spatafora J.W."/>
        </authorList>
    </citation>
    <scope>NUCLEOTIDE SEQUENCE [LARGE SCALE GENOMIC DNA]</scope>
    <source>
        <strain evidence="1 2">OSC145934</strain>
    </source>
</reference>
<dbReference type="PANTHER" id="PTHR37535:SF2">
    <property type="entry name" value="FINGER DOMAIN PROTEIN, PUTATIVE (AFU_ORTHOLOGUE AFUA_6G09300)-RELATED"/>
    <property type="match status" value="1"/>
</dbReference>
<dbReference type="InterPro" id="IPR021842">
    <property type="entry name" value="DUF3435"/>
</dbReference>
<keyword evidence="2" id="KW-1185">Reference proteome</keyword>
<dbReference type="Proteomes" id="UP000243515">
    <property type="component" value="Unassembled WGS sequence"/>
</dbReference>
<protein>
    <submittedName>
        <fullName evidence="1">Uncharacterized protein</fullName>
    </submittedName>
</protein>
<evidence type="ECO:0000313" key="1">
    <source>
        <dbReference type="EMBL" id="OXV06681.1"/>
    </source>
</evidence>
<evidence type="ECO:0000313" key="2">
    <source>
        <dbReference type="Proteomes" id="UP000243515"/>
    </source>
</evidence>
<accession>A0A232LR89</accession>
<dbReference type="EMBL" id="NPHW01005523">
    <property type="protein sequence ID" value="OXV06681.1"/>
    <property type="molecule type" value="Genomic_DNA"/>
</dbReference>
<dbReference type="OrthoDB" id="4504885at2759"/>
<dbReference type="PANTHER" id="PTHR37535">
    <property type="entry name" value="FLUG DOMAIN PROTEIN"/>
    <property type="match status" value="1"/>
</dbReference>
<organism evidence="1 2">
    <name type="scientific">Elaphomyces granulatus</name>
    <dbReference type="NCBI Taxonomy" id="519963"/>
    <lineage>
        <taxon>Eukaryota</taxon>
        <taxon>Fungi</taxon>
        <taxon>Dikarya</taxon>
        <taxon>Ascomycota</taxon>
        <taxon>Pezizomycotina</taxon>
        <taxon>Eurotiomycetes</taxon>
        <taxon>Eurotiomycetidae</taxon>
        <taxon>Eurotiales</taxon>
        <taxon>Elaphomycetaceae</taxon>
        <taxon>Elaphomyces</taxon>
    </lineage>
</organism>
<sequence length="104" mass="11911">MLNLVRDPDGGHPRLFIFLTPEFTKTFLGPKEPNTFPIPEIIFDPSLVLSPHVFLLGMLFRIGAFKNVSMDPENLYKLGILDGLYQQELKLKDEILDKFVFCKA</sequence>
<dbReference type="AlphaFoldDB" id="A0A232LR89"/>
<comment type="caution">
    <text evidence="1">The sequence shown here is derived from an EMBL/GenBank/DDBJ whole genome shotgun (WGS) entry which is preliminary data.</text>
</comment>
<proteinExistence type="predicted"/>